<evidence type="ECO:0000256" key="1">
    <source>
        <dbReference type="SAM" id="MobiDB-lite"/>
    </source>
</evidence>
<dbReference type="RefSeq" id="WP_380229377.1">
    <property type="nucleotide sequence ID" value="NZ_JBHSOF010000065.1"/>
</dbReference>
<dbReference type="Proteomes" id="UP001595975">
    <property type="component" value="Unassembled WGS sequence"/>
</dbReference>
<evidence type="ECO:0000259" key="2">
    <source>
        <dbReference type="Pfam" id="PF18065"/>
    </source>
</evidence>
<feature type="region of interest" description="Disordered" evidence="1">
    <location>
        <begin position="1"/>
        <end position="22"/>
    </location>
</feature>
<evidence type="ECO:0000313" key="3">
    <source>
        <dbReference type="EMBL" id="MFC5667713.1"/>
    </source>
</evidence>
<comment type="caution">
    <text evidence="3">The sequence shown here is derived from an EMBL/GenBank/DDBJ whole genome shotgun (WGS) entry which is preliminary data.</text>
</comment>
<dbReference type="EMBL" id="JBHSOF010000065">
    <property type="protein sequence ID" value="MFC5667713.1"/>
    <property type="molecule type" value="Genomic_DNA"/>
</dbReference>
<dbReference type="InterPro" id="IPR040636">
    <property type="entry name" value="PatG_C"/>
</dbReference>
<sequence>MDSNPATDPDLTGPEPSSTAMEPVYAVGRIGVDFGSEARRDGFRLRMDTAPGAPPPDPEDPRQLHDHLVRTPWASNKLIWTLAVDSTGNTPVYALEAEPTVGLEWPGAELLAQALTHPTNAPDLLRRIAAAPPVHPVHRALHDALLGRSLPARDPDRVTRLSVPGRLTGRSAWLFSGQVVPVVEVSTVGLARWTEARLTAAALDVVERAAVEGGALDRERAGEHVRALLDKVYLHFRNPGRSAAERALNHAGTLAFCSGDRLGEALLPGGPVPDGSGERLCTLDSITVARTPYCRAGSDCQDVMVRFLDPAEGRRTAVTYVYTFDVGDDLPVSLAPVHRFLG</sequence>
<evidence type="ECO:0000313" key="4">
    <source>
        <dbReference type="Proteomes" id="UP001595975"/>
    </source>
</evidence>
<feature type="domain" description="PatG C-terminal" evidence="2">
    <location>
        <begin position="218"/>
        <end position="340"/>
    </location>
</feature>
<name>A0ABW0XD38_9ACTN</name>
<protein>
    <recommendedName>
        <fullName evidence="2">PatG C-terminal domain-containing protein</fullName>
    </recommendedName>
</protein>
<organism evidence="3 4">
    <name type="scientific">Kitasatospora misakiensis</name>
    <dbReference type="NCBI Taxonomy" id="67330"/>
    <lineage>
        <taxon>Bacteria</taxon>
        <taxon>Bacillati</taxon>
        <taxon>Actinomycetota</taxon>
        <taxon>Actinomycetes</taxon>
        <taxon>Kitasatosporales</taxon>
        <taxon>Streptomycetaceae</taxon>
        <taxon>Kitasatospora</taxon>
    </lineage>
</organism>
<accession>A0ABW0XD38</accession>
<gene>
    <name evidence="3" type="ORF">ACFP3U_32710</name>
</gene>
<dbReference type="Pfam" id="PF18065">
    <property type="entry name" value="PatG_C"/>
    <property type="match status" value="1"/>
</dbReference>
<keyword evidence="4" id="KW-1185">Reference proteome</keyword>
<reference evidence="4" key="1">
    <citation type="journal article" date="2019" name="Int. J. Syst. Evol. Microbiol.">
        <title>The Global Catalogue of Microorganisms (GCM) 10K type strain sequencing project: providing services to taxonomists for standard genome sequencing and annotation.</title>
        <authorList>
            <consortium name="The Broad Institute Genomics Platform"/>
            <consortium name="The Broad Institute Genome Sequencing Center for Infectious Disease"/>
            <person name="Wu L."/>
            <person name="Ma J."/>
        </authorList>
    </citation>
    <scope>NUCLEOTIDE SEQUENCE [LARGE SCALE GENOMIC DNA]</scope>
    <source>
        <strain evidence="4">CGMCC 4.1437</strain>
    </source>
</reference>
<proteinExistence type="predicted"/>